<dbReference type="GO" id="GO:0008483">
    <property type="term" value="F:transaminase activity"/>
    <property type="evidence" value="ECO:0007669"/>
    <property type="project" value="UniProtKB-KW"/>
</dbReference>
<dbReference type="InterPro" id="IPR015424">
    <property type="entry name" value="PyrdxlP-dep_Trfase"/>
</dbReference>
<evidence type="ECO:0000313" key="2">
    <source>
        <dbReference type="EMBL" id="MAH62730.1"/>
    </source>
</evidence>
<dbReference type="PANTHER" id="PTHR43586">
    <property type="entry name" value="CYSTEINE DESULFURASE"/>
    <property type="match status" value="1"/>
</dbReference>
<keyword evidence="2" id="KW-0808">Transferase</keyword>
<reference evidence="3" key="1">
    <citation type="submission" date="2017-09" db="EMBL/GenBank/DDBJ databases">
        <title>The Reconstruction of 2,631 Draft Metagenome-Assembled Genomes from the Global Oceans.</title>
        <authorList>
            <person name="Tully B.J."/>
            <person name="Graham E.D."/>
            <person name="Heidelberg J.F."/>
        </authorList>
    </citation>
    <scope>NUCLEOTIDE SEQUENCE [LARGE SCALE GENOMIC DNA]</scope>
</reference>
<dbReference type="Proteomes" id="UP000226525">
    <property type="component" value="Unassembled WGS sequence"/>
</dbReference>
<evidence type="ECO:0000313" key="3">
    <source>
        <dbReference type="Proteomes" id="UP000226525"/>
    </source>
</evidence>
<dbReference type="Gene3D" id="3.90.1150.10">
    <property type="entry name" value="Aspartate Aminotransferase, domain 1"/>
    <property type="match status" value="1"/>
</dbReference>
<dbReference type="InterPro" id="IPR000192">
    <property type="entry name" value="Aminotrans_V_dom"/>
</dbReference>
<comment type="caution">
    <text evidence="2">The sequence shown here is derived from an EMBL/GenBank/DDBJ whole genome shotgun (WGS) entry which is preliminary data.</text>
</comment>
<proteinExistence type="predicted"/>
<dbReference type="EMBL" id="NZEX01000048">
    <property type="protein sequence ID" value="MAH62730.1"/>
    <property type="molecule type" value="Genomic_DNA"/>
</dbReference>
<gene>
    <name evidence="2" type="ORF">CMN54_04635</name>
</gene>
<organism evidence="2 3">
    <name type="scientific">SAR324 cluster bacterium</name>
    <dbReference type="NCBI Taxonomy" id="2024889"/>
    <lineage>
        <taxon>Bacteria</taxon>
        <taxon>Deltaproteobacteria</taxon>
        <taxon>SAR324 cluster</taxon>
    </lineage>
</organism>
<dbReference type="InterPro" id="IPR015421">
    <property type="entry name" value="PyrdxlP-dep_Trfase_major"/>
</dbReference>
<evidence type="ECO:0000259" key="1">
    <source>
        <dbReference type="Pfam" id="PF00266"/>
    </source>
</evidence>
<dbReference type="Pfam" id="PF00266">
    <property type="entry name" value="Aminotran_5"/>
    <property type="match status" value="1"/>
</dbReference>
<dbReference type="InterPro" id="IPR015422">
    <property type="entry name" value="PyrdxlP-dep_Trfase_small"/>
</dbReference>
<accession>A0A2D6YHU8</accession>
<keyword evidence="2" id="KW-0032">Aminotransferase</keyword>
<sequence length="381" mass="42564">MASLESQRHLFDIPPEIAYFNCAYNAPLLVEAGEVMVEGALSKCRPWQRKPKDFFDDAEQFRKLAARALGGNSECFAVIPSASYGTSMVARIFEDKLGRGDEIIVLEKAFPSEYLPWQRLSQVTGAKLVVVEIPSDFNWTQAVLDRITPQTKLVAIPNCHWTNGAILDLLIISEVTHSVGACLSLELTQSLGALPLDMDRVRPDFVIAAGYKWLLFPYGLSLFYVDPSWHGERPLEETWLSREGAKVFETPLDYAANYQSGARRFEMGQKSIPSLLPGGLVALQQLGDWSVINIADTLEEINDEIAQVLEEVGWTPVPKQYRSPHLLGASSERRVSKDFVEKLAAQNVFVSYRGGSLRITPHLHINGQDLEQLFKVLNNAE</sequence>
<dbReference type="PANTHER" id="PTHR43586:SF15">
    <property type="entry name" value="BLR3095 PROTEIN"/>
    <property type="match status" value="1"/>
</dbReference>
<feature type="domain" description="Aminotransferase class V" evidence="1">
    <location>
        <begin position="52"/>
        <end position="352"/>
    </location>
</feature>
<dbReference type="SUPFAM" id="SSF53383">
    <property type="entry name" value="PLP-dependent transferases"/>
    <property type="match status" value="1"/>
</dbReference>
<name>A0A2D6YHU8_9DELT</name>
<protein>
    <submittedName>
        <fullName evidence="2">Aminotransferase</fullName>
    </submittedName>
</protein>
<dbReference type="AlphaFoldDB" id="A0A2D6YHU8"/>
<dbReference type="Gene3D" id="3.40.640.10">
    <property type="entry name" value="Type I PLP-dependent aspartate aminotransferase-like (Major domain)"/>
    <property type="match status" value="1"/>
</dbReference>